<feature type="binding site" evidence="5">
    <location>
        <position position="56"/>
    </location>
    <ligand>
        <name>[4Fe-4S] cluster</name>
        <dbReference type="ChEBI" id="CHEBI:49883"/>
        <note>4Fe-4S-S-AdoMet</note>
    </ligand>
</feature>
<feature type="binding site" evidence="5">
    <location>
        <position position="60"/>
    </location>
    <ligand>
        <name>[4Fe-4S] cluster</name>
        <dbReference type="ChEBI" id="CHEBI:49883"/>
        <note>4Fe-4S-S-AdoMet</note>
    </ligand>
</feature>
<dbReference type="RefSeq" id="WP_074520898.1">
    <property type="nucleotide sequence ID" value="NZ_FNHZ01000001.1"/>
</dbReference>
<keyword evidence="7" id="KW-0456">Lyase</keyword>
<dbReference type="Pfam" id="PF04055">
    <property type="entry name" value="Radical_SAM"/>
    <property type="match status" value="1"/>
</dbReference>
<sequence>MNCNICPRGCNINRKTNTGFCKSSDQIRAARAALHFWEEPCISGSNGSGAIFFSGCNMRCIFCQNYNIAANTDGIEISVERLSEIMLTLQAQGANNINLVTPTHFTYEIIKALELAKNKGLVIPIVYNTSSYEKVETLKDLDGLVDVYLPDFKYVSHELSKEYSNAPDYFEVASAALAEMYRQRKAPVFFTDEERESLKKSHNVNIEDGILKSGIVVRHLCLPGSTKDSKAVIKYLYEKYGDNIFISIMNQYTPLKQVENHPKLHRKVTKREYDSVIDYALDLGLTKGFTQDGSVASESFIPEFDYRGIL</sequence>
<evidence type="ECO:0000256" key="5">
    <source>
        <dbReference type="PIRSR" id="PIRSR004869-50"/>
    </source>
</evidence>
<evidence type="ECO:0000256" key="4">
    <source>
        <dbReference type="ARBA" id="ARBA00023014"/>
    </source>
</evidence>
<dbReference type="PIRSF" id="PIRSF004869">
    <property type="entry name" value="PflX_prd"/>
    <property type="match status" value="1"/>
</dbReference>
<dbReference type="SFLD" id="SFLDS00029">
    <property type="entry name" value="Radical_SAM"/>
    <property type="match status" value="1"/>
</dbReference>
<dbReference type="PANTHER" id="PTHR43075">
    <property type="entry name" value="FORMATE LYASE ACTIVATING ENZYME, PUTATIVE (AFU_ORTHOLOGUE AFUA_2G15630)-RELATED"/>
    <property type="match status" value="1"/>
</dbReference>
<dbReference type="OrthoDB" id="9781783at2"/>
<dbReference type="InterPro" id="IPR007197">
    <property type="entry name" value="rSAM"/>
</dbReference>
<dbReference type="CDD" id="cd01335">
    <property type="entry name" value="Radical_SAM"/>
    <property type="match status" value="1"/>
</dbReference>
<dbReference type="AlphaFoldDB" id="A0A1G9U8R1"/>
<dbReference type="GO" id="GO:0051536">
    <property type="term" value="F:iron-sulfur cluster binding"/>
    <property type="evidence" value="ECO:0007669"/>
    <property type="project" value="UniProtKB-KW"/>
</dbReference>
<evidence type="ECO:0000256" key="3">
    <source>
        <dbReference type="ARBA" id="ARBA00023004"/>
    </source>
</evidence>
<dbReference type="GO" id="GO:0046872">
    <property type="term" value="F:metal ion binding"/>
    <property type="evidence" value="ECO:0007669"/>
    <property type="project" value="UniProtKB-KW"/>
</dbReference>
<evidence type="ECO:0000259" key="6">
    <source>
        <dbReference type="Pfam" id="PF04055"/>
    </source>
</evidence>
<dbReference type="InterPro" id="IPR058240">
    <property type="entry name" value="rSAM_sf"/>
</dbReference>
<accession>A0A1G9U8R1</accession>
<keyword evidence="8" id="KW-1185">Reference proteome</keyword>
<evidence type="ECO:0000313" key="7">
    <source>
        <dbReference type="EMBL" id="SDM56222.1"/>
    </source>
</evidence>
<evidence type="ECO:0000256" key="2">
    <source>
        <dbReference type="ARBA" id="ARBA00022723"/>
    </source>
</evidence>
<evidence type="ECO:0000313" key="8">
    <source>
        <dbReference type="Proteomes" id="UP000187651"/>
    </source>
</evidence>
<keyword evidence="3 5" id="KW-0408">Iron</keyword>
<dbReference type="Proteomes" id="UP000187651">
    <property type="component" value="Unassembled WGS sequence"/>
</dbReference>
<dbReference type="InterPro" id="IPR040085">
    <property type="entry name" value="MJ0674-like"/>
</dbReference>
<dbReference type="Gene3D" id="3.20.20.70">
    <property type="entry name" value="Aldolase class I"/>
    <property type="match status" value="1"/>
</dbReference>
<evidence type="ECO:0000256" key="1">
    <source>
        <dbReference type="ARBA" id="ARBA00022691"/>
    </source>
</evidence>
<dbReference type="EMBL" id="FNHZ01000001">
    <property type="protein sequence ID" value="SDM56222.1"/>
    <property type="molecule type" value="Genomic_DNA"/>
</dbReference>
<proteinExistence type="predicted"/>
<dbReference type="InterPro" id="IPR016431">
    <property type="entry name" value="Pyrv-formate_lyase-activ_prd"/>
</dbReference>
<keyword evidence="2 5" id="KW-0479">Metal-binding</keyword>
<name>A0A1G9U8R1_9FIRM</name>
<dbReference type="SFLD" id="SFLDG01099">
    <property type="entry name" value="Uncharacterised_Radical_SAM_Su"/>
    <property type="match status" value="1"/>
</dbReference>
<dbReference type="PANTHER" id="PTHR43075:SF1">
    <property type="entry name" value="FORMATE LYASE ACTIVATING ENZYME, PUTATIVE (AFU_ORTHOLOGUE AFUA_2G15630)-RELATED"/>
    <property type="match status" value="1"/>
</dbReference>
<keyword evidence="4 5" id="KW-0411">Iron-sulfur</keyword>
<protein>
    <submittedName>
        <fullName evidence="7">Putative pyruvate formate lyase activating enzyme</fullName>
    </submittedName>
</protein>
<feature type="domain" description="Radical SAM core" evidence="6">
    <location>
        <begin position="51"/>
        <end position="172"/>
    </location>
</feature>
<organism evidence="7 8">
    <name type="scientific">Lachnospira pectinoschiza</name>
    <dbReference type="NCBI Taxonomy" id="28052"/>
    <lineage>
        <taxon>Bacteria</taxon>
        <taxon>Bacillati</taxon>
        <taxon>Bacillota</taxon>
        <taxon>Clostridia</taxon>
        <taxon>Lachnospirales</taxon>
        <taxon>Lachnospiraceae</taxon>
        <taxon>Lachnospira</taxon>
    </lineage>
</organism>
<comment type="cofactor">
    <cofactor evidence="5">
        <name>[4Fe-4S] cluster</name>
        <dbReference type="ChEBI" id="CHEBI:49883"/>
    </cofactor>
    <text evidence="5">Binds 1 [4Fe-4S] cluster. The cluster is coordinated with 3 cysteines and an exchangeable S-adenosyl-L-methionine.</text>
</comment>
<feature type="binding site" evidence="5">
    <location>
        <position position="63"/>
    </location>
    <ligand>
        <name>[4Fe-4S] cluster</name>
        <dbReference type="ChEBI" id="CHEBI:49883"/>
        <note>4Fe-4S-S-AdoMet</note>
    </ligand>
</feature>
<dbReference type="GO" id="GO:0016829">
    <property type="term" value="F:lyase activity"/>
    <property type="evidence" value="ECO:0007669"/>
    <property type="project" value="UniProtKB-KW"/>
</dbReference>
<keyword evidence="7" id="KW-0670">Pyruvate</keyword>
<dbReference type="InterPro" id="IPR013785">
    <property type="entry name" value="Aldolase_TIM"/>
</dbReference>
<reference evidence="8" key="1">
    <citation type="submission" date="2016-10" db="EMBL/GenBank/DDBJ databases">
        <authorList>
            <person name="Varghese N."/>
            <person name="Submissions S."/>
        </authorList>
    </citation>
    <scope>NUCLEOTIDE SEQUENCE [LARGE SCALE GENOMIC DNA]</scope>
    <source>
        <strain evidence="8">M83</strain>
    </source>
</reference>
<keyword evidence="1 5" id="KW-0949">S-adenosyl-L-methionine</keyword>
<gene>
    <name evidence="7" type="ORF">SAMN05216544_0663</name>
</gene>
<dbReference type="SUPFAM" id="SSF102114">
    <property type="entry name" value="Radical SAM enzymes"/>
    <property type="match status" value="1"/>
</dbReference>